<dbReference type="InterPro" id="IPR049730">
    <property type="entry name" value="SNF2/RAD54-like_C"/>
</dbReference>
<dbReference type="Proteomes" id="UP001243364">
    <property type="component" value="Unassembled WGS sequence"/>
</dbReference>
<dbReference type="InterPro" id="IPR038718">
    <property type="entry name" value="SNF2-like_sf"/>
</dbReference>
<dbReference type="EMBL" id="JAUSYA010000001">
    <property type="protein sequence ID" value="MDQ0685341.1"/>
    <property type="molecule type" value="Genomic_DNA"/>
</dbReference>
<keyword evidence="9" id="KW-1185">Reference proteome</keyword>
<evidence type="ECO:0000256" key="4">
    <source>
        <dbReference type="ARBA" id="ARBA00022840"/>
    </source>
</evidence>
<feature type="domain" description="Helicase C-terminal" evidence="7">
    <location>
        <begin position="479"/>
        <end position="648"/>
    </location>
</feature>
<keyword evidence="3 8" id="KW-0347">Helicase</keyword>
<dbReference type="PANTHER" id="PTHR45766:SF6">
    <property type="entry name" value="SWI_SNF-RELATED MATRIX-ASSOCIATED ACTIN-DEPENDENT REGULATOR OF CHROMATIN SUBFAMILY A-LIKE PROTEIN 1"/>
    <property type="match status" value="1"/>
</dbReference>
<reference evidence="8 9" key="1">
    <citation type="submission" date="2023-07" db="EMBL/GenBank/DDBJ databases">
        <title>Comparative genomics of wheat-associated soil bacteria to identify genetic determinants of phenazine resistance.</title>
        <authorList>
            <person name="Mouncey N."/>
        </authorList>
    </citation>
    <scope>NUCLEOTIDE SEQUENCE [LARGE SCALE GENOMIC DNA]</scope>
    <source>
        <strain evidence="8 9">W4I19-2</strain>
    </source>
</reference>
<name>A0ABU0Q3U2_STRAH</name>
<organism evidence="8 9">
    <name type="scientific">Streptomyces achromogenes</name>
    <dbReference type="NCBI Taxonomy" id="67255"/>
    <lineage>
        <taxon>Bacteria</taxon>
        <taxon>Bacillati</taxon>
        <taxon>Actinomycetota</taxon>
        <taxon>Actinomycetes</taxon>
        <taxon>Kitasatosporales</taxon>
        <taxon>Streptomycetaceae</taxon>
        <taxon>Streptomyces</taxon>
    </lineage>
</organism>
<gene>
    <name evidence="8" type="ORF">QFZ56_004304</name>
</gene>
<dbReference type="SUPFAM" id="SSF52540">
    <property type="entry name" value="P-loop containing nucleoside triphosphate hydrolases"/>
    <property type="match status" value="2"/>
</dbReference>
<dbReference type="InterPro" id="IPR014001">
    <property type="entry name" value="Helicase_ATP-bd"/>
</dbReference>
<keyword evidence="4" id="KW-0067">ATP-binding</keyword>
<evidence type="ECO:0000259" key="6">
    <source>
        <dbReference type="PROSITE" id="PS51192"/>
    </source>
</evidence>
<dbReference type="InterPro" id="IPR001650">
    <property type="entry name" value="Helicase_C-like"/>
</dbReference>
<dbReference type="Gene3D" id="3.40.50.300">
    <property type="entry name" value="P-loop containing nucleotide triphosphate hydrolases"/>
    <property type="match status" value="1"/>
</dbReference>
<feature type="region of interest" description="Disordered" evidence="5">
    <location>
        <begin position="931"/>
        <end position="952"/>
    </location>
</feature>
<dbReference type="SMART" id="SM00490">
    <property type="entry name" value="HELICc"/>
    <property type="match status" value="1"/>
</dbReference>
<dbReference type="CDD" id="cd18793">
    <property type="entry name" value="SF2_C_SNF"/>
    <property type="match status" value="1"/>
</dbReference>
<feature type="compositionally biased region" description="Basic and acidic residues" evidence="5">
    <location>
        <begin position="935"/>
        <end position="952"/>
    </location>
</feature>
<dbReference type="PROSITE" id="PS51194">
    <property type="entry name" value="HELICASE_CTER"/>
    <property type="match status" value="1"/>
</dbReference>
<evidence type="ECO:0000256" key="3">
    <source>
        <dbReference type="ARBA" id="ARBA00022806"/>
    </source>
</evidence>
<evidence type="ECO:0000256" key="1">
    <source>
        <dbReference type="ARBA" id="ARBA00022741"/>
    </source>
</evidence>
<keyword evidence="2" id="KW-0378">Hydrolase</keyword>
<protein>
    <submittedName>
        <fullName evidence="8">Superfamily II DNA or RNA helicase</fullName>
    </submittedName>
</protein>
<evidence type="ECO:0000313" key="8">
    <source>
        <dbReference type="EMBL" id="MDQ0685341.1"/>
    </source>
</evidence>
<dbReference type="CDD" id="cd18011">
    <property type="entry name" value="DEXDc_RapA"/>
    <property type="match status" value="1"/>
</dbReference>
<evidence type="ECO:0000313" key="9">
    <source>
        <dbReference type="Proteomes" id="UP001243364"/>
    </source>
</evidence>
<evidence type="ECO:0000259" key="7">
    <source>
        <dbReference type="PROSITE" id="PS51194"/>
    </source>
</evidence>
<dbReference type="InterPro" id="IPR027417">
    <property type="entry name" value="P-loop_NTPase"/>
</dbReference>
<proteinExistence type="predicted"/>
<dbReference type="Pfam" id="PF00176">
    <property type="entry name" value="SNF2-rel_dom"/>
    <property type="match status" value="1"/>
</dbReference>
<dbReference type="Gene3D" id="3.40.50.10810">
    <property type="entry name" value="Tandem AAA-ATPase domain"/>
    <property type="match status" value="1"/>
</dbReference>
<dbReference type="PANTHER" id="PTHR45766">
    <property type="entry name" value="DNA ANNEALING HELICASE AND ENDONUCLEASE ZRANB3 FAMILY MEMBER"/>
    <property type="match status" value="1"/>
</dbReference>
<dbReference type="SMART" id="SM00487">
    <property type="entry name" value="DEXDc"/>
    <property type="match status" value="1"/>
</dbReference>
<evidence type="ECO:0000256" key="5">
    <source>
        <dbReference type="SAM" id="MobiDB-lite"/>
    </source>
</evidence>
<dbReference type="Pfam" id="PF00271">
    <property type="entry name" value="Helicase_C"/>
    <property type="match status" value="1"/>
</dbReference>
<accession>A0ABU0Q3U2</accession>
<sequence length="998" mass="112481">MLLEELKPGLRIDGLIPAEAVTVIAAQWHGANALELTYKTAARGLDQRVVFRKDEDKLSVARGGSRAFDANTNDFKLVAEAQRISLAGLFDPMLAVATSDVQPLPHQIRAVYGELMPRTPLRFLLADDPGAGKTIMAGLYIKELLLRDDVKRCLIVAPGGLVDQWQDELFFKFGLRFDLLTNQFIDSQLHLNVFETTPLLIARMDQLSRNEHLKVQLQETEWDLIVVDEAHRMGGHYFGGKVEKTKRFQLGEMLGEITRHLLLMTATPHSGKEEDFQLFLTLLDRDRFEGRQKRSVDVSGIMRRMIKEDLLTFEGRKLFPERIAETVPYELTALEYDLYEDVTHYVREGMNRADRIGGKRKNTVGFALTVLQRRLASSPEAIYKSLVRRTERLERKKQEILNGTYRESMPTIDLADFDNGDFNAEEIEETEEELLDAATAAQTVDELNVELIELRALVKTAQRVREAGTDRKWTELSALLRDYALVTDANGRPRKLIIFTEHRDTLHYLQCKIGSLLSKPHAVKAIHGGVRRVERRQITEEFTKNREVQILLATDAAGEGLNLQAAHLMVNYDLPWNPNRIEQRFGRIHRIGQEEVCRLWNLVASNTREGEVFTRLLEKLDQMRETYGGKVFDVLGEAFAETPLRDLLLDAIQYGEQPHVKERMHEVIDTTVGDGLKSLLDERALASEHLSDADLRALRATMDEARSRRLQPHYIESTFKDAFTRLGGRIVKREQGHYEIANVPQHIRSAGNGPIATKYDRVTFDLNHVQPDDRAGADLLAPGHPLHDAVMDETIRNFGGALNQGTVLVSATLEEPHLLVGVVEEVADATGESVARRFAYAYVDSHGTVHPAGPAPYLDCAAAPNGAATDIACGLPWLADAEDKATSWIIANQLPEYLAEVQPRRLAELIKTRELVTKRLTSESERLLLDGAAASEKERRGEKPKESSESLHRKAVELDVRLRKRLALLDQQQLMSTRPPQIVTAALVLSVSDKPSFK</sequence>
<keyword evidence="1" id="KW-0547">Nucleotide-binding</keyword>
<feature type="domain" description="Helicase ATP-binding" evidence="6">
    <location>
        <begin position="114"/>
        <end position="286"/>
    </location>
</feature>
<dbReference type="RefSeq" id="WP_307044979.1">
    <property type="nucleotide sequence ID" value="NZ_JAUSYA010000001.1"/>
</dbReference>
<dbReference type="InterPro" id="IPR000330">
    <property type="entry name" value="SNF2_N"/>
</dbReference>
<dbReference type="InterPro" id="IPR057342">
    <property type="entry name" value="DEXDc_RapA"/>
</dbReference>
<dbReference type="PROSITE" id="PS51192">
    <property type="entry name" value="HELICASE_ATP_BIND_1"/>
    <property type="match status" value="1"/>
</dbReference>
<evidence type="ECO:0000256" key="2">
    <source>
        <dbReference type="ARBA" id="ARBA00022801"/>
    </source>
</evidence>
<comment type="caution">
    <text evidence="8">The sequence shown here is derived from an EMBL/GenBank/DDBJ whole genome shotgun (WGS) entry which is preliminary data.</text>
</comment>
<dbReference type="GO" id="GO:0004386">
    <property type="term" value="F:helicase activity"/>
    <property type="evidence" value="ECO:0007669"/>
    <property type="project" value="UniProtKB-KW"/>
</dbReference>